<accession>A0A644XBM1</accession>
<dbReference type="AlphaFoldDB" id="A0A644XBM1"/>
<evidence type="ECO:0000256" key="1">
    <source>
        <dbReference type="SAM" id="Phobius"/>
    </source>
</evidence>
<proteinExistence type="predicted"/>
<name>A0A644XBM1_9ZZZZ</name>
<keyword evidence="1" id="KW-0472">Membrane</keyword>
<dbReference type="EMBL" id="VSSQ01002131">
    <property type="protein sequence ID" value="MPM13519.1"/>
    <property type="molecule type" value="Genomic_DNA"/>
</dbReference>
<gene>
    <name evidence="2" type="ORF">SDC9_59876</name>
</gene>
<organism evidence="2">
    <name type="scientific">bioreactor metagenome</name>
    <dbReference type="NCBI Taxonomy" id="1076179"/>
    <lineage>
        <taxon>unclassified sequences</taxon>
        <taxon>metagenomes</taxon>
        <taxon>ecological metagenomes</taxon>
    </lineage>
</organism>
<keyword evidence="1" id="KW-0812">Transmembrane</keyword>
<reference evidence="2" key="1">
    <citation type="submission" date="2019-08" db="EMBL/GenBank/DDBJ databases">
        <authorList>
            <person name="Kucharzyk K."/>
            <person name="Murdoch R.W."/>
            <person name="Higgins S."/>
            <person name="Loffler F."/>
        </authorList>
    </citation>
    <scope>NUCLEOTIDE SEQUENCE</scope>
</reference>
<sequence>MNVSKNRRSSLLLMELVLSIFIFSVCAGICLRIFAYAGKIAQGSRALNGAVLAATTAAERYKAAGGGQLMVLRYDENWNENESGPYLLTLSEQPGGGAEIVVKDDAGVIYTLTVRAVSSGE</sequence>
<evidence type="ECO:0000313" key="2">
    <source>
        <dbReference type="EMBL" id="MPM13519.1"/>
    </source>
</evidence>
<protein>
    <submittedName>
        <fullName evidence="2">Uncharacterized protein</fullName>
    </submittedName>
</protein>
<keyword evidence="1" id="KW-1133">Transmembrane helix</keyword>
<comment type="caution">
    <text evidence="2">The sequence shown here is derived from an EMBL/GenBank/DDBJ whole genome shotgun (WGS) entry which is preliminary data.</text>
</comment>
<feature type="transmembrane region" description="Helical" evidence="1">
    <location>
        <begin position="12"/>
        <end position="35"/>
    </location>
</feature>